<organism evidence="1 2">
    <name type="scientific">Xylaria curta</name>
    <dbReference type="NCBI Taxonomy" id="42375"/>
    <lineage>
        <taxon>Eukaryota</taxon>
        <taxon>Fungi</taxon>
        <taxon>Dikarya</taxon>
        <taxon>Ascomycota</taxon>
        <taxon>Pezizomycotina</taxon>
        <taxon>Sordariomycetes</taxon>
        <taxon>Xylariomycetidae</taxon>
        <taxon>Xylariales</taxon>
        <taxon>Xylariaceae</taxon>
        <taxon>Xylaria</taxon>
    </lineage>
</organism>
<gene>
    <name evidence="1" type="ORF">NUW58_g1917</name>
</gene>
<keyword evidence="2" id="KW-1185">Reference proteome</keyword>
<reference evidence="1" key="1">
    <citation type="submission" date="2022-10" db="EMBL/GenBank/DDBJ databases">
        <title>Genome Sequence of Xylaria curta.</title>
        <authorList>
            <person name="Buettner E."/>
        </authorList>
    </citation>
    <scope>NUCLEOTIDE SEQUENCE</scope>
    <source>
        <strain evidence="1">Babe10</strain>
    </source>
</reference>
<evidence type="ECO:0000313" key="1">
    <source>
        <dbReference type="EMBL" id="KAJ2993195.1"/>
    </source>
</evidence>
<evidence type="ECO:0000313" key="2">
    <source>
        <dbReference type="Proteomes" id="UP001143856"/>
    </source>
</evidence>
<protein>
    <submittedName>
        <fullName evidence="1">Uncharacterized protein</fullName>
    </submittedName>
</protein>
<dbReference type="Proteomes" id="UP001143856">
    <property type="component" value="Unassembled WGS sequence"/>
</dbReference>
<dbReference type="EMBL" id="JAPDGR010000227">
    <property type="protein sequence ID" value="KAJ2993195.1"/>
    <property type="molecule type" value="Genomic_DNA"/>
</dbReference>
<name>A0ACC1PJU0_9PEZI</name>
<proteinExistence type="predicted"/>
<sequence length="527" mass="58989">MANDEYDFLFKVVLIGDSGVGKSNLLSRFTRNEFNLDSKSTIGVEFATRSIQVDSKTIKAQIWDTAGQERYRAITSAYYRGAVGALLVYDISKHQTYENVTRWLKELREHADANIVIMLVGNKSDLRHLRAVPTDEAKSFASENHLSFIETSALDASNVELAFQNILTEIYRIVSSKALESGEDTQAPMTGTSISLSKSADDSAKQGGKCYEMAAVYKALSKSAGDKVDTPANGVKRNKQRVLILTSRGVTYRHRHLLKDLASMMPHGRVDAKYDQKKKLGELNELAELYNCNNICFFEARKGQDLYLWLSKAPNGPTCKFLVSNIHTMEELAFSGNCLKGSRPILSFDKSFDSEPHLQVIKQLFLQTMGVPPLQKRSKPFIDHVLSFSVADGRIFMRVYQVQETEPSKKDGAEGEQAAEEGKKRKSRHTDKEKELDISLLEIGPRCVLQPIIIQEGSFGGALLYENKHFVSPNQVRADLRRKSASKNNSRAEQNMDRLSKMGNLGLRSDGGNQKPVDQLDSRELFA</sequence>
<comment type="caution">
    <text evidence="1">The sequence shown here is derived from an EMBL/GenBank/DDBJ whole genome shotgun (WGS) entry which is preliminary data.</text>
</comment>
<accession>A0ACC1PJU0</accession>